<dbReference type="Proteomes" id="UP001314903">
    <property type="component" value="Unassembled WGS sequence"/>
</dbReference>
<organism evidence="1 2">
    <name type="scientific">Acetoanaerobium pronyense</name>
    <dbReference type="NCBI Taxonomy" id="1482736"/>
    <lineage>
        <taxon>Bacteria</taxon>
        <taxon>Bacillati</taxon>
        <taxon>Bacillota</taxon>
        <taxon>Clostridia</taxon>
        <taxon>Peptostreptococcales</taxon>
        <taxon>Filifactoraceae</taxon>
        <taxon>Acetoanaerobium</taxon>
    </lineage>
</organism>
<sequence>MKIKLFVFVLVLSVIILFNPYVYKNYVKPMVLSSDDIKQIEVKFEYRPDMYIGKYMEGIIMYDGIRLINIDEKGKEIFSSTIRSDNFYVDTSSEFIYILDRVNKRIHKINSRGEVIGDIRTDKTVVSINSFKDGKLVTQYITDVKAEGIQIFDKDGNVIKDIAYPKSSINIIKEDENSGGFIVSALKREESFMANSLYYYNHKMDSVYANEVENSIFLDIEMKSSKLFLMDVDIISIRDKNFQEVKRLSAENTFLGINATDKEIALLDGKRKIKNMDIEGNLVEELNFKDDIIVLERLNDELIVATRNEIFFNKETMEFSRDIIRVLPMKNHIAVFFRGAVNFIEI</sequence>
<keyword evidence="2" id="KW-1185">Reference proteome</keyword>
<dbReference type="InterPro" id="IPR043765">
    <property type="entry name" value="DUF5711"/>
</dbReference>
<dbReference type="SUPFAM" id="SSF63829">
    <property type="entry name" value="Calcium-dependent phosphotriesterase"/>
    <property type="match status" value="1"/>
</dbReference>
<dbReference type="InterPro" id="IPR011042">
    <property type="entry name" value="6-blade_b-propeller_TolB-like"/>
</dbReference>
<reference evidence="1 2" key="1">
    <citation type="submission" date="2021-03" db="EMBL/GenBank/DDBJ databases">
        <title>Genomic Encyclopedia of Type Strains, Phase IV (KMG-IV): sequencing the most valuable type-strain genomes for metagenomic binning, comparative biology and taxonomic classification.</title>
        <authorList>
            <person name="Goeker M."/>
        </authorList>
    </citation>
    <scope>NUCLEOTIDE SEQUENCE [LARGE SCALE GENOMIC DNA]</scope>
    <source>
        <strain evidence="1 2">DSM 27512</strain>
    </source>
</reference>
<evidence type="ECO:0000313" key="2">
    <source>
        <dbReference type="Proteomes" id="UP001314903"/>
    </source>
</evidence>
<dbReference type="EMBL" id="JAGGLI010000032">
    <property type="protein sequence ID" value="MBP2028551.1"/>
    <property type="molecule type" value="Genomic_DNA"/>
</dbReference>
<protein>
    <submittedName>
        <fullName evidence="1">Uncharacterized protein</fullName>
    </submittedName>
</protein>
<dbReference type="Gene3D" id="2.120.10.30">
    <property type="entry name" value="TolB, C-terminal domain"/>
    <property type="match status" value="1"/>
</dbReference>
<comment type="caution">
    <text evidence="1">The sequence shown here is derived from an EMBL/GenBank/DDBJ whole genome shotgun (WGS) entry which is preliminary data.</text>
</comment>
<dbReference type="RefSeq" id="WP_209661601.1">
    <property type="nucleotide sequence ID" value="NZ_JAGGLI010000032.1"/>
</dbReference>
<name>A0ABS4KMV1_9FIRM</name>
<dbReference type="Pfam" id="PF18975">
    <property type="entry name" value="DUF5711"/>
    <property type="match status" value="1"/>
</dbReference>
<evidence type="ECO:0000313" key="1">
    <source>
        <dbReference type="EMBL" id="MBP2028551.1"/>
    </source>
</evidence>
<proteinExistence type="predicted"/>
<gene>
    <name evidence="1" type="ORF">J2Z35_002377</name>
</gene>
<accession>A0ABS4KMV1</accession>